<name>A0A0D1E9M9_9RHOB</name>
<feature type="region of interest" description="Disordered" evidence="1">
    <location>
        <begin position="154"/>
        <end position="182"/>
    </location>
</feature>
<evidence type="ECO:0000313" key="2">
    <source>
        <dbReference type="EMBL" id="KIT14369.1"/>
    </source>
</evidence>
<organism evidence="2 3">
    <name type="scientific">Jannaschia aquimarina</name>
    <dbReference type="NCBI Taxonomy" id="935700"/>
    <lineage>
        <taxon>Bacteria</taxon>
        <taxon>Pseudomonadati</taxon>
        <taxon>Pseudomonadota</taxon>
        <taxon>Alphaproteobacteria</taxon>
        <taxon>Rhodobacterales</taxon>
        <taxon>Roseobacteraceae</taxon>
        <taxon>Jannaschia</taxon>
    </lineage>
</organism>
<dbReference type="AlphaFoldDB" id="A0A0D1E9M9"/>
<keyword evidence="3" id="KW-1185">Reference proteome</keyword>
<dbReference type="STRING" id="935700.jaqu_39590"/>
<sequence>MDATPFPFQMYHRFPTVGLLAKDGCVSARSAGGGACRGRCPGTWPPPDRGGWPKDWHCFGRCTVSRPRARLWGTRADEDNDSGGCRYALEKTRLAQGVNMPKKPLVGYDRNVCLGRHHPNVVERWMGSRLGAGTPSEIATGRLVIGVGRIRPWDRTLSPPGTGGDGPAIARAGNRAPRRGHLQRRASAFRCATWITTGMGCLLSRSGGSLRNRLGPFQPHL</sequence>
<protein>
    <submittedName>
        <fullName evidence="2">Uncharacterized protein</fullName>
    </submittedName>
</protein>
<proteinExistence type="predicted"/>
<comment type="caution">
    <text evidence="2">The sequence shown here is derived from an EMBL/GenBank/DDBJ whole genome shotgun (WGS) entry which is preliminary data.</text>
</comment>
<accession>A0A0D1E9M9</accession>
<gene>
    <name evidence="2" type="ORF">jaqu_39590</name>
</gene>
<evidence type="ECO:0000256" key="1">
    <source>
        <dbReference type="SAM" id="MobiDB-lite"/>
    </source>
</evidence>
<reference evidence="2 3" key="1">
    <citation type="submission" date="2015-02" db="EMBL/GenBank/DDBJ databases">
        <title>Genome Sequence of Jannaschia aquimarina DSM28248, a member of the Roseobacter clade.</title>
        <authorList>
            <person name="Voget S."/>
            <person name="Daniel R."/>
        </authorList>
    </citation>
    <scope>NUCLEOTIDE SEQUENCE [LARGE SCALE GENOMIC DNA]</scope>
    <source>
        <strain evidence="2 3">GSW-M26</strain>
    </source>
</reference>
<dbReference type="PATRIC" id="fig|935700.4.peg.4081"/>
<evidence type="ECO:0000313" key="3">
    <source>
        <dbReference type="Proteomes" id="UP000032232"/>
    </source>
</evidence>
<dbReference type="Proteomes" id="UP000032232">
    <property type="component" value="Unassembled WGS sequence"/>
</dbReference>
<dbReference type="EMBL" id="JYFE01000080">
    <property type="protein sequence ID" value="KIT14369.1"/>
    <property type="molecule type" value="Genomic_DNA"/>
</dbReference>